<dbReference type="PROSITE" id="PS00869">
    <property type="entry name" value="RENAL_DIPEPTIDASE_1"/>
    <property type="match status" value="1"/>
</dbReference>
<evidence type="ECO:0000256" key="2">
    <source>
        <dbReference type="SAM" id="Phobius"/>
    </source>
</evidence>
<dbReference type="InterPro" id="IPR032466">
    <property type="entry name" value="Metal_Hydrolase"/>
</dbReference>
<comment type="catalytic activity">
    <reaction evidence="1">
        <text>an L-aminoacyl-L-amino acid + H2O = 2 an L-alpha-amino acid</text>
        <dbReference type="Rhea" id="RHEA:48940"/>
        <dbReference type="ChEBI" id="CHEBI:15377"/>
        <dbReference type="ChEBI" id="CHEBI:59869"/>
        <dbReference type="ChEBI" id="CHEBI:77460"/>
        <dbReference type="EC" id="3.4.13.19"/>
    </reaction>
</comment>
<dbReference type="SUPFAM" id="SSF51556">
    <property type="entry name" value="Metallo-dependent hydrolases"/>
    <property type="match status" value="1"/>
</dbReference>
<dbReference type="AlphaFoldDB" id="A0A6J8B9D1"/>
<keyword evidence="1" id="KW-0336">GPI-anchor</keyword>
<feature type="transmembrane region" description="Helical" evidence="2">
    <location>
        <begin position="15"/>
        <end position="37"/>
    </location>
</feature>
<organism evidence="3 4">
    <name type="scientific">Mytilus coruscus</name>
    <name type="common">Sea mussel</name>
    <dbReference type="NCBI Taxonomy" id="42192"/>
    <lineage>
        <taxon>Eukaryota</taxon>
        <taxon>Metazoa</taxon>
        <taxon>Spiralia</taxon>
        <taxon>Lophotrochozoa</taxon>
        <taxon>Mollusca</taxon>
        <taxon>Bivalvia</taxon>
        <taxon>Autobranchia</taxon>
        <taxon>Pteriomorphia</taxon>
        <taxon>Mytilida</taxon>
        <taxon>Mytiloidea</taxon>
        <taxon>Mytilidae</taxon>
        <taxon>Mytilinae</taxon>
        <taxon>Mytilus</taxon>
    </lineage>
</organism>
<dbReference type="GO" id="GO:0098552">
    <property type="term" value="C:side of membrane"/>
    <property type="evidence" value="ECO:0007669"/>
    <property type="project" value="UniProtKB-KW"/>
</dbReference>
<gene>
    <name evidence="3" type="ORF">MCOR_16422</name>
</gene>
<dbReference type="OrthoDB" id="445695at2759"/>
<comment type="cofactor">
    <cofactor evidence="1">
        <name>Zn(2+)</name>
        <dbReference type="ChEBI" id="CHEBI:29105"/>
    </cofactor>
</comment>
<protein>
    <recommendedName>
        <fullName evidence="1">Dipeptidase</fullName>
        <ecNumber evidence="1">3.4.13.19</ecNumber>
    </recommendedName>
</protein>
<dbReference type="PANTHER" id="PTHR10443">
    <property type="entry name" value="MICROSOMAL DIPEPTIDASE"/>
    <property type="match status" value="1"/>
</dbReference>
<dbReference type="CDD" id="cd01301">
    <property type="entry name" value="rDP_like"/>
    <property type="match status" value="1"/>
</dbReference>
<keyword evidence="1" id="KW-0325">Glycoprotein</keyword>
<evidence type="ECO:0000313" key="3">
    <source>
        <dbReference type="EMBL" id="CAC5380475.1"/>
    </source>
</evidence>
<accession>A0A6J8B9D1</accession>
<evidence type="ECO:0000313" key="4">
    <source>
        <dbReference type="Proteomes" id="UP000507470"/>
    </source>
</evidence>
<keyword evidence="1" id="KW-1015">Disulfide bond</keyword>
<keyword evidence="2" id="KW-0812">Transmembrane</keyword>
<keyword evidence="1" id="KW-0482">Metalloprotease</keyword>
<comment type="similarity">
    <text evidence="1">Belongs to the metallo-dependent hydrolases superfamily. Peptidase M19 family.</text>
</comment>
<proteinExistence type="inferred from homology"/>
<keyword evidence="1" id="KW-0449">Lipoprotein</keyword>
<comment type="subunit">
    <text evidence="1">Homodimer; disulfide-linked.</text>
</comment>
<sequence length="379" mass="42654">MEIFHDSRVIRNKTLFIIGTSVLCVVLALSIAVGVLANKSTEIVYKEPERTETAPTGRQRSTQLTSCQKCTKNTKAQNPNLEYAKCILDHYPLVDGHNDLSYEFYTNVDNKVYSVDFSQDLRKQYHANQTTYTCTDIPRLREGKLSAQFWSIFISCTTQHHSAVQRALEQIDVIKKLNNKYPSFLKFVTSADGIQRAFDEGKFASLMGLEGGHAINSSLATLRMFYDLGIRYMTLTHNCNPPWADSHIVERNSSLPKHNGLTKFGKIVVKEMNRLGMLVDLSHVSKKTMKDAIKLSRAPVIFSHSSTYSLCNATRNVQDDVLSLVKENGGIVMVNFYPYFVSCKEVATLSQVVDHIQHIKKNIGVDHIGIGSDFDGIEM</sequence>
<dbReference type="GO" id="GO:0070573">
    <property type="term" value="F:metallodipeptidase activity"/>
    <property type="evidence" value="ECO:0007669"/>
    <property type="project" value="InterPro"/>
</dbReference>
<dbReference type="EMBL" id="CACVKT020002888">
    <property type="protein sequence ID" value="CAC5380475.1"/>
    <property type="molecule type" value="Genomic_DNA"/>
</dbReference>
<dbReference type="Gene3D" id="3.20.20.140">
    <property type="entry name" value="Metal-dependent hydrolases"/>
    <property type="match status" value="1"/>
</dbReference>
<reference evidence="3 4" key="1">
    <citation type="submission" date="2020-06" db="EMBL/GenBank/DDBJ databases">
        <authorList>
            <person name="Li R."/>
            <person name="Bekaert M."/>
        </authorList>
    </citation>
    <scope>NUCLEOTIDE SEQUENCE [LARGE SCALE GENOMIC DNA]</scope>
    <source>
        <strain evidence="4">wild</strain>
    </source>
</reference>
<keyword evidence="1 3" id="KW-0224">Dipeptidase</keyword>
<dbReference type="GO" id="GO:0046872">
    <property type="term" value="F:metal ion binding"/>
    <property type="evidence" value="ECO:0007669"/>
    <property type="project" value="UniProtKB-UniRule"/>
</dbReference>
<comment type="subcellular location">
    <subcellularLocation>
        <location evidence="1">Membrane</location>
        <topology evidence="1">Lipid-anchor</topology>
        <topology evidence="1">GPI-anchor</topology>
    </subcellularLocation>
</comment>
<keyword evidence="1" id="KW-0645">Protease</keyword>
<name>A0A6J8B9D1_MYTCO</name>
<keyword evidence="4" id="KW-1185">Reference proteome</keyword>
<dbReference type="PANTHER" id="PTHR10443:SF12">
    <property type="entry name" value="DIPEPTIDASE"/>
    <property type="match status" value="1"/>
</dbReference>
<dbReference type="Proteomes" id="UP000507470">
    <property type="component" value="Unassembled WGS sequence"/>
</dbReference>
<evidence type="ECO:0000256" key="1">
    <source>
        <dbReference type="RuleBase" id="RU341113"/>
    </source>
</evidence>
<dbReference type="EC" id="3.4.13.19" evidence="1"/>
<keyword evidence="2" id="KW-1133">Transmembrane helix</keyword>
<keyword evidence="1 3" id="KW-0378">Hydrolase</keyword>
<dbReference type="PROSITE" id="PS51365">
    <property type="entry name" value="RENAL_DIPEPTIDASE_2"/>
    <property type="match status" value="1"/>
</dbReference>
<keyword evidence="2" id="KW-0472">Membrane</keyword>
<dbReference type="GO" id="GO:0006508">
    <property type="term" value="P:proteolysis"/>
    <property type="evidence" value="ECO:0007669"/>
    <property type="project" value="UniProtKB-KW"/>
</dbReference>
<keyword evidence="1" id="KW-0479">Metal-binding</keyword>
<keyword evidence="1" id="KW-0862">Zinc</keyword>
<dbReference type="Pfam" id="PF01244">
    <property type="entry name" value="Peptidase_M19"/>
    <property type="match status" value="1"/>
</dbReference>
<dbReference type="InterPro" id="IPR000180">
    <property type="entry name" value="Dipep_AS"/>
</dbReference>
<dbReference type="InterPro" id="IPR008257">
    <property type="entry name" value="Pept_M19"/>
</dbReference>